<proteinExistence type="inferred from homology"/>
<dbReference type="PRINTS" id="PR00081">
    <property type="entry name" value="GDHRDH"/>
</dbReference>
<dbReference type="SUPFAM" id="SSF51735">
    <property type="entry name" value="NAD(P)-binding Rossmann-fold domains"/>
    <property type="match status" value="1"/>
</dbReference>
<keyword evidence="2" id="KW-0560">Oxidoreductase</keyword>
<dbReference type="SMART" id="SM00822">
    <property type="entry name" value="PKS_KR"/>
    <property type="match status" value="1"/>
</dbReference>
<evidence type="ECO:0000313" key="5">
    <source>
        <dbReference type="Proteomes" id="UP000325395"/>
    </source>
</evidence>
<dbReference type="InterPro" id="IPR002347">
    <property type="entry name" value="SDR_fam"/>
</dbReference>
<gene>
    <name evidence="4" type="ORF">BDV36DRAFT_297553</name>
</gene>
<accession>A0ABQ6WG12</accession>
<feature type="domain" description="Ketoreductase" evidence="3">
    <location>
        <begin position="17"/>
        <end position="212"/>
    </location>
</feature>
<protein>
    <recommendedName>
        <fullName evidence="3">Ketoreductase domain-containing protein</fullName>
    </recommendedName>
</protein>
<dbReference type="Gene3D" id="3.40.50.720">
    <property type="entry name" value="NAD(P)-binding Rossmann-like Domain"/>
    <property type="match status" value="1"/>
</dbReference>
<dbReference type="InterPro" id="IPR036291">
    <property type="entry name" value="NAD(P)-bd_dom_sf"/>
</dbReference>
<reference evidence="4 5" key="1">
    <citation type="submission" date="2019-04" db="EMBL/GenBank/DDBJ databases">
        <authorList>
            <consortium name="DOE Joint Genome Institute"/>
            <person name="Mondo S."/>
            <person name="Kjaerbolling I."/>
            <person name="Vesth T."/>
            <person name="Frisvad J.C."/>
            <person name="Nybo J.L."/>
            <person name="Theobald S."/>
            <person name="Kildgaard S."/>
            <person name="Isbrandt T."/>
            <person name="Kuo A."/>
            <person name="Sato A."/>
            <person name="Lyhne E.K."/>
            <person name="Kogle M.E."/>
            <person name="Wiebenga A."/>
            <person name="Kun R.S."/>
            <person name="Lubbers R.J."/>
            <person name="Makela M.R."/>
            <person name="Barry K."/>
            <person name="Chovatia M."/>
            <person name="Clum A."/>
            <person name="Daum C."/>
            <person name="Haridas S."/>
            <person name="He G."/>
            <person name="LaButti K."/>
            <person name="Lipzen A."/>
            <person name="Riley R."/>
            <person name="Salamov A."/>
            <person name="Simmons B.A."/>
            <person name="Magnuson J.K."/>
            <person name="Henrissat B."/>
            <person name="Mortensen U.H."/>
            <person name="Larsen T.O."/>
            <person name="Devries R.P."/>
            <person name="Grigoriev I.V."/>
            <person name="Machida M."/>
            <person name="Baker S.E."/>
            <person name="Andersen M.R."/>
            <person name="Cantor M.N."/>
            <person name="Hua S.X."/>
        </authorList>
    </citation>
    <scope>NUCLEOTIDE SEQUENCE [LARGE SCALE GENOMIC DNA]</scope>
    <source>
        <strain evidence="4 5">CBS 117616</strain>
    </source>
</reference>
<evidence type="ECO:0000313" key="4">
    <source>
        <dbReference type="EMBL" id="KAE8416040.1"/>
    </source>
</evidence>
<sequence length="310" mass="33240">MSSKELKQETLERARSRTVIITGAGGGIGAATAREFNNRGSKVVLADIPALESNAKEIIASFAYPANAVFIAVDIRDWQQMQSLFKQTIGIFGSVDTVVANAGVMESEHVLDMDDVDSEGNLRESKEASRVFDINIKGTLNTLRLAMHHMRLSSTTKNGQPSIVLVASTSGYFGGTGVAAYIASKHGVIGLLRASQLAAKKYGISITAVAPFFTPTAITSGLSERWKTAGLEANTPEMVGEVILQSALDDNNSGSCLLVAGKFLRELELTRGDVIPEWLGGDVKEFMDRAFNVIQETGGYQLPKIKAKVL</sequence>
<evidence type="ECO:0000259" key="3">
    <source>
        <dbReference type="SMART" id="SM00822"/>
    </source>
</evidence>
<organism evidence="4 5">
    <name type="scientific">Aspergillus pseudocaelatus</name>
    <dbReference type="NCBI Taxonomy" id="1825620"/>
    <lineage>
        <taxon>Eukaryota</taxon>
        <taxon>Fungi</taxon>
        <taxon>Dikarya</taxon>
        <taxon>Ascomycota</taxon>
        <taxon>Pezizomycotina</taxon>
        <taxon>Eurotiomycetes</taxon>
        <taxon>Eurotiomycetidae</taxon>
        <taxon>Eurotiales</taxon>
        <taxon>Aspergillaceae</taxon>
        <taxon>Aspergillus</taxon>
        <taxon>Aspergillus subgen. Circumdati</taxon>
    </lineage>
</organism>
<evidence type="ECO:0000256" key="1">
    <source>
        <dbReference type="ARBA" id="ARBA00006484"/>
    </source>
</evidence>
<dbReference type="InterPro" id="IPR057326">
    <property type="entry name" value="KR_dom"/>
</dbReference>
<name>A0ABQ6WG12_9EURO</name>
<dbReference type="Pfam" id="PF00106">
    <property type="entry name" value="adh_short"/>
    <property type="match status" value="1"/>
</dbReference>
<dbReference type="Proteomes" id="UP000325395">
    <property type="component" value="Unassembled WGS sequence"/>
</dbReference>
<dbReference type="PANTHER" id="PTHR44229:SF4">
    <property type="entry name" value="15-HYDROXYPROSTAGLANDIN DEHYDROGENASE [NAD(+)]"/>
    <property type="match status" value="1"/>
</dbReference>
<dbReference type="PANTHER" id="PTHR44229">
    <property type="entry name" value="15-HYDROXYPROSTAGLANDIN DEHYDROGENASE [NAD(+)]"/>
    <property type="match status" value="1"/>
</dbReference>
<evidence type="ECO:0000256" key="2">
    <source>
        <dbReference type="ARBA" id="ARBA00023002"/>
    </source>
</evidence>
<keyword evidence="5" id="KW-1185">Reference proteome</keyword>
<dbReference type="EMBL" id="ML735758">
    <property type="protein sequence ID" value="KAE8416040.1"/>
    <property type="molecule type" value="Genomic_DNA"/>
</dbReference>
<comment type="similarity">
    <text evidence="1">Belongs to the short-chain dehydrogenases/reductases (SDR) family.</text>
</comment>